<dbReference type="Gene3D" id="3.40.190.10">
    <property type="entry name" value="Periplasmic binding protein-like II"/>
    <property type="match status" value="1"/>
</dbReference>
<name>A0ABW0LN09_9BACL</name>
<feature type="chain" id="PRO_5046439065" evidence="6">
    <location>
        <begin position="22"/>
        <end position="443"/>
    </location>
</feature>
<dbReference type="PROSITE" id="PS51257">
    <property type="entry name" value="PROKAR_LIPOPROTEIN"/>
    <property type="match status" value="1"/>
</dbReference>
<protein>
    <submittedName>
        <fullName evidence="7">ABC transporter substrate-binding protein</fullName>
    </submittedName>
</protein>
<evidence type="ECO:0000313" key="8">
    <source>
        <dbReference type="Proteomes" id="UP001596105"/>
    </source>
</evidence>
<evidence type="ECO:0000256" key="4">
    <source>
        <dbReference type="ARBA" id="ARBA00023139"/>
    </source>
</evidence>
<keyword evidence="3" id="KW-0472">Membrane</keyword>
<dbReference type="Proteomes" id="UP001596105">
    <property type="component" value="Unassembled WGS sequence"/>
</dbReference>
<evidence type="ECO:0000313" key="7">
    <source>
        <dbReference type="EMBL" id="MFC5467263.1"/>
    </source>
</evidence>
<dbReference type="InterPro" id="IPR006059">
    <property type="entry name" value="SBP"/>
</dbReference>
<proteinExistence type="predicted"/>
<keyword evidence="4" id="KW-0564">Palmitate</keyword>
<dbReference type="InterPro" id="IPR050490">
    <property type="entry name" value="Bact_solute-bd_prot1"/>
</dbReference>
<dbReference type="RefSeq" id="WP_209751634.1">
    <property type="nucleotide sequence ID" value="NZ_JBHSMH010000002.1"/>
</dbReference>
<keyword evidence="5" id="KW-0449">Lipoprotein</keyword>
<evidence type="ECO:0000256" key="6">
    <source>
        <dbReference type="SAM" id="SignalP"/>
    </source>
</evidence>
<organism evidence="7 8">
    <name type="scientific">Cohnella suwonensis</name>
    <dbReference type="NCBI Taxonomy" id="696072"/>
    <lineage>
        <taxon>Bacteria</taxon>
        <taxon>Bacillati</taxon>
        <taxon>Bacillota</taxon>
        <taxon>Bacilli</taxon>
        <taxon>Bacillales</taxon>
        <taxon>Paenibacillaceae</taxon>
        <taxon>Cohnella</taxon>
    </lineage>
</organism>
<dbReference type="SUPFAM" id="SSF53850">
    <property type="entry name" value="Periplasmic binding protein-like II"/>
    <property type="match status" value="1"/>
</dbReference>
<evidence type="ECO:0000256" key="3">
    <source>
        <dbReference type="ARBA" id="ARBA00023136"/>
    </source>
</evidence>
<reference evidence="8" key="1">
    <citation type="journal article" date="2019" name="Int. J. Syst. Evol. Microbiol.">
        <title>The Global Catalogue of Microorganisms (GCM) 10K type strain sequencing project: providing services to taxonomists for standard genome sequencing and annotation.</title>
        <authorList>
            <consortium name="The Broad Institute Genomics Platform"/>
            <consortium name="The Broad Institute Genome Sequencing Center for Infectious Disease"/>
            <person name="Wu L."/>
            <person name="Ma J."/>
        </authorList>
    </citation>
    <scope>NUCLEOTIDE SEQUENCE [LARGE SCALE GENOMIC DNA]</scope>
    <source>
        <strain evidence="8">CCUG 57113</strain>
    </source>
</reference>
<gene>
    <name evidence="7" type="ORF">ACFPPD_00930</name>
</gene>
<comment type="caution">
    <text evidence="7">The sequence shown here is derived from an EMBL/GenBank/DDBJ whole genome shotgun (WGS) entry which is preliminary data.</text>
</comment>
<keyword evidence="2 6" id="KW-0732">Signal</keyword>
<evidence type="ECO:0000256" key="1">
    <source>
        <dbReference type="ARBA" id="ARBA00022475"/>
    </source>
</evidence>
<sequence>MTRSVWLSVCLMIALLTGCSAGIEYDPVQTPIPGMAAAAREEVGPSGDDIRHPTGKVSVWSYYAGAEWIVPVIQAEYPDLKVEVITVPWDNYEENYLTAIDHGNAPDVLLVDNNMLGKLVSLNIFEDLSAAPYNGEPLARRFTASTISPFRSLTDNRLFALPLDVGPGVAYYRRDLFLKAGLPADPEELGRFMEDPNNWLRAALKLKQQGSWIASSDWDPIWMTEYASGFFDRSLDYARDTSSFAAAIDLARNIRKNGLASGLDPYSEAGRAALNDGKTAMFFNGWWYGNNLKTVAPDTSGLWRMMRLPLGLYGWAGSSGTAISASSRNKPGAWAVVNTLAKHIADVAGNSALKGTTTAPGDPYYGGQQTQTLYADLVRHMPPFTPTPLDDKAKKIWAQFVGSALDSDRDPNETLDYIRQLTMDSLQSDLDLLKAEQISPPSS</sequence>
<keyword evidence="1" id="KW-1003">Cell membrane</keyword>
<dbReference type="EMBL" id="JBHSMH010000002">
    <property type="protein sequence ID" value="MFC5467263.1"/>
    <property type="molecule type" value="Genomic_DNA"/>
</dbReference>
<feature type="signal peptide" evidence="6">
    <location>
        <begin position="1"/>
        <end position="21"/>
    </location>
</feature>
<dbReference type="PANTHER" id="PTHR43649:SF33">
    <property type="entry name" value="POLYGALACTURONAN_RHAMNOGALACTURONAN-BINDING PROTEIN YTCQ"/>
    <property type="match status" value="1"/>
</dbReference>
<accession>A0ABW0LN09</accession>
<dbReference type="PANTHER" id="PTHR43649">
    <property type="entry name" value="ARABINOSE-BINDING PROTEIN-RELATED"/>
    <property type="match status" value="1"/>
</dbReference>
<evidence type="ECO:0000256" key="5">
    <source>
        <dbReference type="ARBA" id="ARBA00023288"/>
    </source>
</evidence>
<dbReference type="Pfam" id="PF01547">
    <property type="entry name" value="SBP_bac_1"/>
    <property type="match status" value="1"/>
</dbReference>
<evidence type="ECO:0000256" key="2">
    <source>
        <dbReference type="ARBA" id="ARBA00022729"/>
    </source>
</evidence>
<keyword evidence="8" id="KW-1185">Reference proteome</keyword>